<dbReference type="AlphaFoldDB" id="Q39QY1"/>
<dbReference type="InterPro" id="IPR003423">
    <property type="entry name" value="OMP_efflux"/>
</dbReference>
<feature type="chain" id="PRO_5004223272" evidence="9">
    <location>
        <begin position="21"/>
        <end position="446"/>
    </location>
</feature>
<keyword evidence="11" id="KW-1185">Reference proteome</keyword>
<keyword evidence="4" id="KW-1134">Transmembrane beta strand</keyword>
<dbReference type="Pfam" id="PF02321">
    <property type="entry name" value="OEP"/>
    <property type="match status" value="2"/>
</dbReference>
<dbReference type="STRING" id="269799.Gmet_3129"/>
<dbReference type="eggNOG" id="COG1538">
    <property type="taxonomic scope" value="Bacteria"/>
</dbReference>
<comment type="similarity">
    <text evidence="2">Belongs to the outer membrane factor (OMF) (TC 1.B.17) family.</text>
</comment>
<evidence type="ECO:0000313" key="10">
    <source>
        <dbReference type="EMBL" id="ABB33343.1"/>
    </source>
</evidence>
<accession>Q39QY1</accession>
<dbReference type="GO" id="GO:0009279">
    <property type="term" value="C:cell outer membrane"/>
    <property type="evidence" value="ECO:0007669"/>
    <property type="project" value="UniProtKB-SubCell"/>
</dbReference>
<dbReference type="KEGG" id="gme:Gmet_3129"/>
<keyword evidence="6" id="KW-0472">Membrane</keyword>
<evidence type="ECO:0000256" key="1">
    <source>
        <dbReference type="ARBA" id="ARBA00004442"/>
    </source>
</evidence>
<dbReference type="PANTHER" id="PTHR30026:SF21">
    <property type="entry name" value="SLR1270 PROTEIN"/>
    <property type="match status" value="1"/>
</dbReference>
<protein>
    <submittedName>
        <fullName evidence="10">Efflux pump, RND family, outer membrane protein</fullName>
    </submittedName>
</protein>
<evidence type="ECO:0000256" key="6">
    <source>
        <dbReference type="ARBA" id="ARBA00023136"/>
    </source>
</evidence>
<dbReference type="EMBL" id="CP000148">
    <property type="protein sequence ID" value="ABB33343.1"/>
    <property type="molecule type" value="Genomic_DNA"/>
</dbReference>
<keyword evidence="9" id="KW-0732">Signal</keyword>
<comment type="subcellular location">
    <subcellularLocation>
        <location evidence="1">Cell outer membrane</location>
    </subcellularLocation>
</comment>
<organism evidence="10 11">
    <name type="scientific">Geobacter metallireducens (strain ATCC 53774 / DSM 7210 / GS-15)</name>
    <dbReference type="NCBI Taxonomy" id="269799"/>
    <lineage>
        <taxon>Bacteria</taxon>
        <taxon>Pseudomonadati</taxon>
        <taxon>Thermodesulfobacteriota</taxon>
        <taxon>Desulfuromonadia</taxon>
        <taxon>Geobacterales</taxon>
        <taxon>Geobacteraceae</taxon>
        <taxon>Geobacter</taxon>
    </lineage>
</organism>
<dbReference type="GO" id="GO:1990281">
    <property type="term" value="C:efflux pump complex"/>
    <property type="evidence" value="ECO:0007669"/>
    <property type="project" value="TreeGrafter"/>
</dbReference>
<evidence type="ECO:0000256" key="8">
    <source>
        <dbReference type="SAM" id="Coils"/>
    </source>
</evidence>
<dbReference type="Proteomes" id="UP000007073">
    <property type="component" value="Chromosome"/>
</dbReference>
<evidence type="ECO:0000256" key="9">
    <source>
        <dbReference type="SAM" id="SignalP"/>
    </source>
</evidence>
<reference evidence="10 11" key="2">
    <citation type="journal article" date="2009" name="BMC Microbiol.">
        <title>The genome sequence of Geobacter metallireducens: features of metabolism, physiology and regulation common and dissimilar to Geobacter sulfurreducens.</title>
        <authorList>
            <person name="Aklujkar M."/>
            <person name="Krushkal J."/>
            <person name="DiBartolo G."/>
            <person name="Lapidus A."/>
            <person name="Land M.L."/>
            <person name="Lovley D.R."/>
        </authorList>
    </citation>
    <scope>NUCLEOTIDE SEQUENCE [LARGE SCALE GENOMIC DNA]</scope>
    <source>
        <strain evidence="11">ATCC 53774 / DSM 7210 / GS-15</strain>
    </source>
</reference>
<gene>
    <name evidence="10" type="ordered locus">Gmet_3129</name>
</gene>
<dbReference type="Gene3D" id="1.20.1600.10">
    <property type="entry name" value="Outer membrane efflux proteins (OEP)"/>
    <property type="match status" value="1"/>
</dbReference>
<evidence type="ECO:0000256" key="2">
    <source>
        <dbReference type="ARBA" id="ARBA00007613"/>
    </source>
</evidence>
<dbReference type="InterPro" id="IPR051906">
    <property type="entry name" value="TolC-like"/>
</dbReference>
<dbReference type="RefSeq" id="WP_004514304.1">
    <property type="nucleotide sequence ID" value="NC_007517.1"/>
</dbReference>
<dbReference type="GO" id="GO:0015562">
    <property type="term" value="F:efflux transmembrane transporter activity"/>
    <property type="evidence" value="ECO:0007669"/>
    <property type="project" value="InterPro"/>
</dbReference>
<feature type="signal peptide" evidence="9">
    <location>
        <begin position="1"/>
        <end position="20"/>
    </location>
</feature>
<keyword evidence="5" id="KW-0812">Transmembrane</keyword>
<evidence type="ECO:0000256" key="7">
    <source>
        <dbReference type="ARBA" id="ARBA00023237"/>
    </source>
</evidence>
<proteinExistence type="inferred from homology"/>
<keyword evidence="3" id="KW-0813">Transport</keyword>
<evidence type="ECO:0000256" key="3">
    <source>
        <dbReference type="ARBA" id="ARBA00022448"/>
    </source>
</evidence>
<sequence>MKYFSAALLLLVLTPSFLLAAEPSVALNEALILALKQNHLVSGAAYEKEAAVEGAAASRSRYLPRIVAEEAFSASDLPTRVFMMKLDQGRFASSDFELGNLNTPSSYHDFRTALTLEQPLFDLGIGYGREMAEREAERMGYRFEGRREDVGFAVYGAYLGVQRAKAVLAAAEKDVEEAREHLRVATVRGHEGTGLKSDELRARTFLSEAEERTITALNDLKLAKMRLALAVGGGPGESLDIRGDVTGEAFRLNEDEIVRQAVANRRDLKGAEKGVERAAAAVGLARSAWFPTLYAAASVQMNDRDVPFGRDNDGWSAGVNLRWEVFDGMGRMHGAAKARAERDAAAQYLEQFRKEVDLQVRESILRRAEAGKRLEVARHALLAAEEGSRLVNKRFANGLATMVELLDAQSALSRARTGLVEREADHLLATARIYYTAGIFLKEMAP</sequence>
<name>Q39QY1_GEOMG</name>
<evidence type="ECO:0000313" key="11">
    <source>
        <dbReference type="Proteomes" id="UP000007073"/>
    </source>
</evidence>
<feature type="coiled-coil region" evidence="8">
    <location>
        <begin position="161"/>
        <end position="188"/>
    </location>
</feature>
<keyword evidence="7" id="KW-0998">Cell outer membrane</keyword>
<reference evidence="10 11" key="1">
    <citation type="submission" date="2005-10" db="EMBL/GenBank/DDBJ databases">
        <title>Complete sequence of Geobacter metallireducens GS-15.</title>
        <authorList>
            <consortium name="US DOE Joint Genome Institute"/>
            <person name="Copeland A."/>
            <person name="Lucas S."/>
            <person name="Lapidus A."/>
            <person name="Barry K."/>
            <person name="Detter J.C."/>
            <person name="Glavina T."/>
            <person name="Hammon N."/>
            <person name="Israni S."/>
            <person name="Pitluck S."/>
            <person name="Di Bartolo G."/>
            <person name="Chain P."/>
            <person name="Schmutz J."/>
            <person name="Larimer F."/>
            <person name="Land M."/>
            <person name="Kyrpides N."/>
            <person name="Ivanova N."/>
            <person name="Richardson P."/>
        </authorList>
    </citation>
    <scope>NUCLEOTIDE SEQUENCE [LARGE SCALE GENOMIC DNA]</scope>
    <source>
        <strain evidence="11">ATCC 53774 / DSM 7210 / GS-15</strain>
    </source>
</reference>
<dbReference type="HOGENOM" id="CLU_012817_10_3_7"/>
<dbReference type="GO" id="GO:0015288">
    <property type="term" value="F:porin activity"/>
    <property type="evidence" value="ECO:0007669"/>
    <property type="project" value="TreeGrafter"/>
</dbReference>
<evidence type="ECO:0000256" key="5">
    <source>
        <dbReference type="ARBA" id="ARBA00022692"/>
    </source>
</evidence>
<dbReference type="SUPFAM" id="SSF56954">
    <property type="entry name" value="Outer membrane efflux proteins (OEP)"/>
    <property type="match status" value="1"/>
</dbReference>
<dbReference type="PANTHER" id="PTHR30026">
    <property type="entry name" value="OUTER MEMBRANE PROTEIN TOLC"/>
    <property type="match status" value="1"/>
</dbReference>
<keyword evidence="8" id="KW-0175">Coiled coil</keyword>
<evidence type="ECO:0000256" key="4">
    <source>
        <dbReference type="ARBA" id="ARBA00022452"/>
    </source>
</evidence>